<dbReference type="EMBL" id="PFMI01000039">
    <property type="protein sequence ID" value="PIZ00819.1"/>
    <property type="molecule type" value="Genomic_DNA"/>
</dbReference>
<evidence type="ECO:0000313" key="2">
    <source>
        <dbReference type="EMBL" id="PIZ00819.1"/>
    </source>
</evidence>
<sequence length="226" mass="24912">MMIQNWLTITIESLQDLLQGFINFFPKMVGALLILVIGWFISIWIGKFIAEILKKIKVDRIFENAKWEEALKGAELKIKVSDFIGGIVKWVLAIVFLSITVEILELDAFAKFLQAIVAWLPNLIVATAIFVVAVIVADFAEKFIKAVVNKMGVSCANVLGIIVRWAVWIFAILAILSQLGVAREIIQILVSGFVALIVISAGIAFGLGGKDIAKETLEELKTKLKG</sequence>
<feature type="transmembrane region" description="Helical" evidence="1">
    <location>
        <begin position="185"/>
        <end position="207"/>
    </location>
</feature>
<comment type="caution">
    <text evidence="2">The sequence shown here is derived from an EMBL/GenBank/DDBJ whole genome shotgun (WGS) entry which is preliminary data.</text>
</comment>
<dbReference type="AlphaFoldDB" id="A0A2M7RMW1"/>
<protein>
    <recommendedName>
        <fullName evidence="4">Small-conductance mechanosensitive ion channel</fullName>
    </recommendedName>
</protein>
<evidence type="ECO:0000256" key="1">
    <source>
        <dbReference type="SAM" id="Phobius"/>
    </source>
</evidence>
<organism evidence="2 3">
    <name type="scientific">bacterium (Candidatus Gribaldobacteria) CG_4_10_14_0_8_um_filter_33_9</name>
    <dbReference type="NCBI Taxonomy" id="2014266"/>
    <lineage>
        <taxon>Bacteria</taxon>
        <taxon>Candidatus Gribaldobacteria</taxon>
    </lineage>
</organism>
<dbReference type="GO" id="GO:0008381">
    <property type="term" value="F:mechanosensitive monoatomic ion channel activity"/>
    <property type="evidence" value="ECO:0007669"/>
    <property type="project" value="InterPro"/>
</dbReference>
<dbReference type="PANTHER" id="PTHR30221:SF1">
    <property type="entry name" value="SMALL-CONDUCTANCE MECHANOSENSITIVE CHANNEL"/>
    <property type="match status" value="1"/>
</dbReference>
<dbReference type="Pfam" id="PF05552">
    <property type="entry name" value="MS_channel_1st_1"/>
    <property type="match status" value="2"/>
</dbReference>
<dbReference type="Gene3D" id="1.10.287.1260">
    <property type="match status" value="2"/>
</dbReference>
<keyword evidence="1" id="KW-1133">Transmembrane helix</keyword>
<keyword evidence="1" id="KW-0472">Membrane</keyword>
<dbReference type="PANTHER" id="PTHR30221">
    <property type="entry name" value="SMALL-CONDUCTANCE MECHANOSENSITIVE CHANNEL"/>
    <property type="match status" value="1"/>
</dbReference>
<evidence type="ECO:0000313" key="3">
    <source>
        <dbReference type="Proteomes" id="UP000229371"/>
    </source>
</evidence>
<dbReference type="InterPro" id="IPR008910">
    <property type="entry name" value="MSC_TM_helix"/>
</dbReference>
<accession>A0A2M7RMW1</accession>
<feature type="transmembrane region" description="Helical" evidence="1">
    <location>
        <begin position="87"/>
        <end position="104"/>
    </location>
</feature>
<dbReference type="InterPro" id="IPR045275">
    <property type="entry name" value="MscS_archaea/bacteria_type"/>
</dbReference>
<keyword evidence="1" id="KW-0812">Transmembrane</keyword>
<name>A0A2M7RMW1_9BACT</name>
<gene>
    <name evidence="2" type="ORF">COY61_01495</name>
</gene>
<feature type="transmembrane region" description="Helical" evidence="1">
    <location>
        <begin position="116"/>
        <end position="137"/>
    </location>
</feature>
<feature type="transmembrane region" description="Helical" evidence="1">
    <location>
        <begin position="28"/>
        <end position="50"/>
    </location>
</feature>
<reference evidence="3" key="1">
    <citation type="submission" date="2017-09" db="EMBL/GenBank/DDBJ databases">
        <title>Depth-based differentiation of microbial function through sediment-hosted aquifers and enrichment of novel symbionts in the deep terrestrial subsurface.</title>
        <authorList>
            <person name="Probst A.J."/>
            <person name="Ladd B."/>
            <person name="Jarett J.K."/>
            <person name="Geller-Mcgrath D.E."/>
            <person name="Sieber C.M.K."/>
            <person name="Emerson J.B."/>
            <person name="Anantharaman K."/>
            <person name="Thomas B.C."/>
            <person name="Malmstrom R."/>
            <person name="Stieglmeier M."/>
            <person name="Klingl A."/>
            <person name="Woyke T."/>
            <person name="Ryan C.M."/>
            <person name="Banfield J.F."/>
        </authorList>
    </citation>
    <scope>NUCLEOTIDE SEQUENCE [LARGE SCALE GENOMIC DNA]</scope>
</reference>
<evidence type="ECO:0008006" key="4">
    <source>
        <dbReference type="Google" id="ProtNLM"/>
    </source>
</evidence>
<dbReference type="Proteomes" id="UP000229371">
    <property type="component" value="Unassembled WGS sequence"/>
</dbReference>
<proteinExistence type="predicted"/>
<feature type="transmembrane region" description="Helical" evidence="1">
    <location>
        <begin position="158"/>
        <end position="179"/>
    </location>
</feature>